<feature type="non-terminal residue" evidence="1">
    <location>
        <position position="215"/>
    </location>
</feature>
<evidence type="ECO:0000313" key="1">
    <source>
        <dbReference type="EMBL" id="GAF89293.1"/>
    </source>
</evidence>
<organism evidence="1">
    <name type="scientific">marine sediment metagenome</name>
    <dbReference type="NCBI Taxonomy" id="412755"/>
    <lineage>
        <taxon>unclassified sequences</taxon>
        <taxon>metagenomes</taxon>
        <taxon>ecological metagenomes</taxon>
    </lineage>
</organism>
<comment type="caution">
    <text evidence="1">The sequence shown here is derived from an EMBL/GenBank/DDBJ whole genome shotgun (WGS) entry which is preliminary data.</text>
</comment>
<dbReference type="Pfam" id="PF12055">
    <property type="entry name" value="DUF3536"/>
    <property type="match status" value="1"/>
</dbReference>
<gene>
    <name evidence="1" type="ORF">S01H1_18762</name>
</gene>
<accession>X0T709</accession>
<dbReference type="InterPro" id="IPR021923">
    <property type="entry name" value="DUF3536"/>
</dbReference>
<proteinExistence type="predicted"/>
<reference evidence="1" key="1">
    <citation type="journal article" date="2014" name="Front. Microbiol.">
        <title>High frequency of phylogenetically diverse reductive dehalogenase-homologous genes in deep subseafloor sedimentary metagenomes.</title>
        <authorList>
            <person name="Kawai M."/>
            <person name="Futagami T."/>
            <person name="Toyoda A."/>
            <person name="Takaki Y."/>
            <person name="Nishi S."/>
            <person name="Hori S."/>
            <person name="Arai W."/>
            <person name="Tsubouchi T."/>
            <person name="Morono Y."/>
            <person name="Uchiyama I."/>
            <person name="Ito T."/>
            <person name="Fujiyama A."/>
            <person name="Inagaki F."/>
            <person name="Takami H."/>
        </authorList>
    </citation>
    <scope>NUCLEOTIDE SEQUENCE</scope>
    <source>
        <strain evidence="1">Expedition CK06-06</strain>
    </source>
</reference>
<evidence type="ECO:0008006" key="2">
    <source>
        <dbReference type="Google" id="ProtNLM"/>
    </source>
</evidence>
<dbReference type="AlphaFoldDB" id="X0T709"/>
<name>X0T709_9ZZZZ</name>
<dbReference type="EMBL" id="BARS01010061">
    <property type="protein sequence ID" value="GAF89293.1"/>
    <property type="molecule type" value="Genomic_DNA"/>
</dbReference>
<sequence>MNRLHDSLRPLYEKEISAYVHDPWITRDDYIDILMDRDVKNIETFFSRHAIGNLSGEEKVKILKLLEMQRHSMLMYTSCGWFFDEITGIETIQIMYYAACAIQKARELWGMDFETDYMNILEQAQGNDPEFSNGKIVYQKFVQPAITDLTRVGAHYAVSSLFTEYPETISLFCYTASSKMFEHKTAGNTRLAIGKAQVYSHITWEEKDISFAILH</sequence>
<protein>
    <recommendedName>
        <fullName evidence="2">Glycoside hydrolase family 57 N-terminal domain-containing protein</fullName>
    </recommendedName>
</protein>